<feature type="compositionally biased region" description="Low complexity" evidence="1">
    <location>
        <begin position="225"/>
        <end position="239"/>
    </location>
</feature>
<sequence length="558" mass="59508">MVLMASTYNLLFFTLGVSTMYISIASSAPVVSSSSKSYDSVYTHSNNLVSNPRADLDLDFDFDGTSDVQSQVSSSSVVLQPAPTTPSEALPFGFNGGDVEVIGSKIYAIPFGGPEEPPSEPQTSLTLTVTQVITAITESSSSETSGSVTFQSASTSTVTRVVTSTVSSSSAVSPTRASSPSTTTRASSAIWANPARMADLSSFNITHFAGGKQNLKIVDASSNASTASSGSAASASTATVTPINRRSFENPNSDSSPNASNTSSNSSSPSSSPSASYSSSSPSTPPPSLLQLFYPKDSINPAQKPQGGAEFYAHPIDLSRAQNVSLTYRVFFPADFEWVLGGKLPGLYGGKEGCSGGKDAQEMGCFSTRLMWRKDGAGELYLYAPKMQSPSLCADPHNVCDQSYGYSIGRGTFYFARGGWTEGCGGGGWDREFCSFFWIAVAVVLEGEGEYGKSRWDWWRRRRRFIGWFIGDILRRILPSLEGAEGGPRRQTAFDTKLFVPQSEPASASSSSTDDGFASEVGFSGLFFSTFFGGHDKEWASPKDQYVWFKGFEIVVNG</sequence>
<protein>
    <recommendedName>
        <fullName evidence="3">Polysaccharide lyase 14 domain-containing protein</fullName>
    </recommendedName>
</protein>
<dbReference type="AlphaFoldDB" id="A0A8H5GD13"/>
<dbReference type="PANTHER" id="PTHR40124">
    <property type="match status" value="1"/>
</dbReference>
<evidence type="ECO:0000259" key="3">
    <source>
        <dbReference type="Pfam" id="PF21294"/>
    </source>
</evidence>
<dbReference type="Gene3D" id="2.60.120.200">
    <property type="match status" value="2"/>
</dbReference>
<dbReference type="Proteomes" id="UP000518752">
    <property type="component" value="Unassembled WGS sequence"/>
</dbReference>
<name>A0A8H5GD13_9AGAR</name>
<feature type="compositionally biased region" description="Low complexity" evidence="1">
    <location>
        <begin position="250"/>
        <end position="282"/>
    </location>
</feature>
<proteinExistence type="predicted"/>
<feature type="region of interest" description="Disordered" evidence="1">
    <location>
        <begin position="164"/>
        <end position="187"/>
    </location>
</feature>
<reference evidence="4 5" key="1">
    <citation type="journal article" date="2020" name="ISME J.">
        <title>Uncovering the hidden diversity of litter-decomposition mechanisms in mushroom-forming fungi.</title>
        <authorList>
            <person name="Floudas D."/>
            <person name="Bentzer J."/>
            <person name="Ahren D."/>
            <person name="Johansson T."/>
            <person name="Persson P."/>
            <person name="Tunlid A."/>
        </authorList>
    </citation>
    <scope>NUCLEOTIDE SEQUENCE [LARGE SCALE GENOMIC DNA]</scope>
    <source>
        <strain evidence="4 5">CBS 406.79</strain>
    </source>
</reference>
<dbReference type="EMBL" id="JAACJN010000198">
    <property type="protein sequence ID" value="KAF5362794.1"/>
    <property type="molecule type" value="Genomic_DNA"/>
</dbReference>
<gene>
    <name evidence="4" type="ORF">D9757_011023</name>
</gene>
<comment type="caution">
    <text evidence="4">The sequence shown here is derived from an EMBL/GenBank/DDBJ whole genome shotgun (WGS) entry which is preliminary data.</text>
</comment>
<dbReference type="OrthoDB" id="10069995at2759"/>
<feature type="region of interest" description="Disordered" evidence="1">
    <location>
        <begin position="225"/>
        <end position="293"/>
    </location>
</feature>
<evidence type="ECO:0000313" key="4">
    <source>
        <dbReference type="EMBL" id="KAF5362794.1"/>
    </source>
</evidence>
<feature type="domain" description="Polysaccharide lyase 14" evidence="3">
    <location>
        <begin position="519"/>
        <end position="552"/>
    </location>
</feature>
<dbReference type="PANTHER" id="PTHR40124:SF1">
    <property type="entry name" value="DISAGGREGATASE RELATED REPEAT PROTEIN"/>
    <property type="match status" value="1"/>
</dbReference>
<dbReference type="Pfam" id="PF21294">
    <property type="entry name" value="Polysacc_lyase_14"/>
    <property type="match status" value="2"/>
</dbReference>
<feature type="domain" description="Polysaccharide lyase 14" evidence="3">
    <location>
        <begin position="288"/>
        <end position="421"/>
    </location>
</feature>
<feature type="chain" id="PRO_5034046955" description="Polysaccharide lyase 14 domain-containing protein" evidence="2">
    <location>
        <begin position="28"/>
        <end position="558"/>
    </location>
</feature>
<feature type="signal peptide" evidence="2">
    <location>
        <begin position="1"/>
        <end position="27"/>
    </location>
</feature>
<dbReference type="InterPro" id="IPR048958">
    <property type="entry name" value="Polysacc_lyase_14"/>
</dbReference>
<keyword evidence="2" id="KW-0732">Signal</keyword>
<evidence type="ECO:0000256" key="2">
    <source>
        <dbReference type="SAM" id="SignalP"/>
    </source>
</evidence>
<evidence type="ECO:0000256" key="1">
    <source>
        <dbReference type="SAM" id="MobiDB-lite"/>
    </source>
</evidence>
<evidence type="ECO:0000313" key="5">
    <source>
        <dbReference type="Proteomes" id="UP000518752"/>
    </source>
</evidence>
<keyword evidence="5" id="KW-1185">Reference proteome</keyword>
<accession>A0A8H5GD13</accession>
<organism evidence="4 5">
    <name type="scientific">Collybiopsis confluens</name>
    <dbReference type="NCBI Taxonomy" id="2823264"/>
    <lineage>
        <taxon>Eukaryota</taxon>
        <taxon>Fungi</taxon>
        <taxon>Dikarya</taxon>
        <taxon>Basidiomycota</taxon>
        <taxon>Agaricomycotina</taxon>
        <taxon>Agaricomycetes</taxon>
        <taxon>Agaricomycetidae</taxon>
        <taxon>Agaricales</taxon>
        <taxon>Marasmiineae</taxon>
        <taxon>Omphalotaceae</taxon>
        <taxon>Collybiopsis</taxon>
    </lineage>
</organism>